<dbReference type="PANTHER" id="PTHR43881">
    <property type="entry name" value="GAMMA-GLUTAMYLTRANSPEPTIDASE (AFU_ORTHOLOGUE AFUA_4G13580)"/>
    <property type="match status" value="1"/>
</dbReference>
<name>K6WV21_9MICO</name>
<dbReference type="InterPro" id="IPR043137">
    <property type="entry name" value="GGT_ssub_C"/>
</dbReference>
<dbReference type="AlphaFoldDB" id="K6WV21"/>
<dbReference type="Pfam" id="PF01019">
    <property type="entry name" value="G_glu_transpept"/>
    <property type="match status" value="1"/>
</dbReference>
<dbReference type="OrthoDB" id="9781342at2"/>
<dbReference type="EMBL" id="BAHD01000029">
    <property type="protein sequence ID" value="GAB95947.1"/>
    <property type="molecule type" value="Genomic_DNA"/>
</dbReference>
<dbReference type="Gene3D" id="3.60.20.40">
    <property type="match status" value="1"/>
</dbReference>
<dbReference type="PANTHER" id="PTHR43881:SF1">
    <property type="entry name" value="GAMMA-GLUTAMYLTRANSPEPTIDASE (AFU_ORTHOLOGUE AFUA_4G13580)"/>
    <property type="match status" value="1"/>
</dbReference>
<dbReference type="eggNOG" id="COG0405">
    <property type="taxonomic scope" value="Bacteria"/>
</dbReference>
<dbReference type="Proteomes" id="UP000008366">
    <property type="component" value="Unassembled WGS sequence"/>
</dbReference>
<keyword evidence="3" id="KW-1185">Reference proteome</keyword>
<proteinExistence type="predicted"/>
<comment type="caution">
    <text evidence="2">The sequence shown here is derived from an EMBL/GenBank/DDBJ whole genome shotgun (WGS) entry which is preliminary data.</text>
</comment>
<dbReference type="InterPro" id="IPR052896">
    <property type="entry name" value="GGT-like_enzyme"/>
</dbReference>
<feature type="compositionally biased region" description="Low complexity" evidence="1">
    <location>
        <begin position="61"/>
        <end position="83"/>
    </location>
</feature>
<reference evidence="2 3" key="1">
    <citation type="submission" date="2012-08" db="EMBL/GenBank/DDBJ databases">
        <title>Whole genome shotgun sequence of Kineosphaera limosa NBRC 100340.</title>
        <authorList>
            <person name="Yoshida I."/>
            <person name="Isaki S."/>
            <person name="Hosoyama A."/>
            <person name="Tsuchikane K."/>
            <person name="Katsumata H."/>
            <person name="Ando Y."/>
            <person name="Ohji S."/>
            <person name="Hamada M."/>
            <person name="Tamura T."/>
            <person name="Yamazoe A."/>
            <person name="Yamazaki S."/>
            <person name="Fujita N."/>
        </authorList>
    </citation>
    <scope>NUCLEOTIDE SEQUENCE [LARGE SCALE GENOMIC DNA]</scope>
    <source>
        <strain evidence="2 3">NBRC 100340</strain>
    </source>
</reference>
<organism evidence="2 3">
    <name type="scientific">Kineosphaera limosa NBRC 100340</name>
    <dbReference type="NCBI Taxonomy" id="1184609"/>
    <lineage>
        <taxon>Bacteria</taxon>
        <taxon>Bacillati</taxon>
        <taxon>Actinomycetota</taxon>
        <taxon>Actinomycetes</taxon>
        <taxon>Micrococcales</taxon>
        <taxon>Dermatophilaceae</taxon>
        <taxon>Kineosphaera</taxon>
    </lineage>
</organism>
<evidence type="ECO:0000313" key="3">
    <source>
        <dbReference type="Proteomes" id="UP000008366"/>
    </source>
</evidence>
<dbReference type="STRING" id="1184609.KILIM_029_00570"/>
<evidence type="ECO:0000313" key="2">
    <source>
        <dbReference type="EMBL" id="GAB95947.1"/>
    </source>
</evidence>
<dbReference type="PRINTS" id="PR01210">
    <property type="entry name" value="GGTRANSPTASE"/>
</dbReference>
<protein>
    <submittedName>
        <fullName evidence="2">Putative gamma-glutamyltranspeptidase</fullName>
    </submittedName>
</protein>
<sequence length="510" mass="52675">MTETSGAVSAPNQHSLEAAAEMFARGGNAVDAAVAAQVVVAVTMPQSAGVGGDMLALVRLPDGPAGPSDPAGPVSPDGPDGPVRALNGTGRSPAHWTTCGNGRPGDTVTVPGAVLGWWELCRAFGRLPCADVLAPALRLARDGIVVDERLAGAAAKQRDRVLAASPDSPIGDLTQGVTWRQPQLAALLQRIADEGPAAFYEGAAANAIAAAAERAGGSLAAADLAAHLADPPALKEPIAIDWAGGRAYVQPPSSQGVLLAMALRWLDDRFDDLPTRRREHVLAELTNACFAHRSDCALGEQLLDRELPVDPERATLRTGPRSYLHTAAVATADSDGLVVSSLVSVFDEFGSGVWVPELGIYLTNRAEGFTDGANAPAPGSLPVHTLAPALWESDHEVLAIATPGADGQVQTLLQVFARLRDGATLAEAIAGPRWRSEDGRLRIETDHDARDQLADAGHELQDVPAGSPVFGAVAAAGLRSSGPFAVADPRRAMRSAIVARSVGDPGSSTL</sequence>
<dbReference type="SUPFAM" id="SSF56235">
    <property type="entry name" value="N-terminal nucleophile aminohydrolases (Ntn hydrolases)"/>
    <property type="match status" value="1"/>
</dbReference>
<gene>
    <name evidence="2" type="ORF">KILIM_029_00570</name>
</gene>
<dbReference type="RefSeq" id="WP_006592479.1">
    <property type="nucleotide sequence ID" value="NZ_BAHD01000029.1"/>
</dbReference>
<accession>K6WV21</accession>
<dbReference type="InterPro" id="IPR029055">
    <property type="entry name" value="Ntn_hydrolases_N"/>
</dbReference>
<evidence type="ECO:0000256" key="1">
    <source>
        <dbReference type="SAM" id="MobiDB-lite"/>
    </source>
</evidence>
<feature type="region of interest" description="Disordered" evidence="1">
    <location>
        <begin position="60"/>
        <end position="105"/>
    </location>
</feature>